<sequence length="133" mass="15213">MLGVVDTTNKHRYGECTEIRRPHVQYHELPKRTVITGTVLVTKCPCLHLGYVRKFTAIDVPELHHVIDCIVFPAHGPRPHPDEMAGSDLDGDEYIVIWEKCLFFVGLNRPPMNYSDRNPEPDNKEITASLIHE</sequence>
<organism evidence="1 2">
    <name type="scientific">Dermacentor silvarum</name>
    <name type="common">Tick</name>
    <dbReference type="NCBI Taxonomy" id="543639"/>
    <lineage>
        <taxon>Eukaryota</taxon>
        <taxon>Metazoa</taxon>
        <taxon>Ecdysozoa</taxon>
        <taxon>Arthropoda</taxon>
        <taxon>Chelicerata</taxon>
        <taxon>Arachnida</taxon>
        <taxon>Acari</taxon>
        <taxon>Parasitiformes</taxon>
        <taxon>Ixodida</taxon>
        <taxon>Ixodoidea</taxon>
        <taxon>Ixodidae</taxon>
        <taxon>Rhipicephalinae</taxon>
        <taxon>Dermacentor</taxon>
    </lineage>
</organism>
<dbReference type="EMBL" id="CM023470">
    <property type="protein sequence ID" value="KAH7978573.1"/>
    <property type="molecule type" value="Genomic_DNA"/>
</dbReference>
<gene>
    <name evidence="1" type="ORF">HPB49_005938</name>
</gene>
<reference evidence="1" key="1">
    <citation type="submission" date="2020-05" db="EMBL/GenBank/DDBJ databases">
        <title>Large-scale comparative analyses of tick genomes elucidate their genetic diversity and vector capacities.</title>
        <authorList>
            <person name="Jia N."/>
            <person name="Wang J."/>
            <person name="Shi W."/>
            <person name="Du L."/>
            <person name="Sun Y."/>
            <person name="Zhan W."/>
            <person name="Jiang J."/>
            <person name="Wang Q."/>
            <person name="Zhang B."/>
            <person name="Ji P."/>
            <person name="Sakyi L.B."/>
            <person name="Cui X."/>
            <person name="Yuan T."/>
            <person name="Jiang B."/>
            <person name="Yang W."/>
            <person name="Lam T.T.-Y."/>
            <person name="Chang Q."/>
            <person name="Ding S."/>
            <person name="Wang X."/>
            <person name="Zhu J."/>
            <person name="Ruan X."/>
            <person name="Zhao L."/>
            <person name="Wei J."/>
            <person name="Que T."/>
            <person name="Du C."/>
            <person name="Cheng J."/>
            <person name="Dai P."/>
            <person name="Han X."/>
            <person name="Huang E."/>
            <person name="Gao Y."/>
            <person name="Liu J."/>
            <person name="Shao H."/>
            <person name="Ye R."/>
            <person name="Li L."/>
            <person name="Wei W."/>
            <person name="Wang X."/>
            <person name="Wang C."/>
            <person name="Yang T."/>
            <person name="Huo Q."/>
            <person name="Li W."/>
            <person name="Guo W."/>
            <person name="Chen H."/>
            <person name="Zhou L."/>
            <person name="Ni X."/>
            <person name="Tian J."/>
            <person name="Zhou Y."/>
            <person name="Sheng Y."/>
            <person name="Liu T."/>
            <person name="Pan Y."/>
            <person name="Xia L."/>
            <person name="Li J."/>
            <person name="Zhao F."/>
            <person name="Cao W."/>
        </authorList>
    </citation>
    <scope>NUCLEOTIDE SEQUENCE</scope>
    <source>
        <strain evidence="1">Dsil-2018</strain>
    </source>
</reference>
<comment type="caution">
    <text evidence="1">The sequence shown here is derived from an EMBL/GenBank/DDBJ whole genome shotgun (WGS) entry which is preliminary data.</text>
</comment>
<proteinExistence type="predicted"/>
<protein>
    <submittedName>
        <fullName evidence="1">Uncharacterized protein</fullName>
    </submittedName>
</protein>
<evidence type="ECO:0000313" key="1">
    <source>
        <dbReference type="EMBL" id="KAH7978573.1"/>
    </source>
</evidence>
<evidence type="ECO:0000313" key="2">
    <source>
        <dbReference type="Proteomes" id="UP000821865"/>
    </source>
</evidence>
<keyword evidence="2" id="KW-1185">Reference proteome</keyword>
<name>A0ACB8DW37_DERSI</name>
<accession>A0ACB8DW37</accession>
<dbReference type="Proteomes" id="UP000821865">
    <property type="component" value="Chromosome 1"/>
</dbReference>